<evidence type="ECO:0000256" key="1">
    <source>
        <dbReference type="SAM" id="Phobius"/>
    </source>
</evidence>
<name>A0A9P6TGY8_9BASI</name>
<evidence type="ECO:0000313" key="2">
    <source>
        <dbReference type="EMBL" id="KAG0151957.1"/>
    </source>
</evidence>
<keyword evidence="1" id="KW-1133">Transmembrane helix</keyword>
<feature type="transmembrane region" description="Helical" evidence="1">
    <location>
        <begin position="15"/>
        <end position="37"/>
    </location>
</feature>
<dbReference type="AlphaFoldDB" id="A0A9P6TGY8"/>
<evidence type="ECO:0000313" key="3">
    <source>
        <dbReference type="Proteomes" id="UP000886653"/>
    </source>
</evidence>
<accession>A0A9P6TGY8</accession>
<protein>
    <submittedName>
        <fullName evidence="2">Uncharacterized protein</fullName>
    </submittedName>
</protein>
<keyword evidence="3" id="KW-1185">Reference proteome</keyword>
<organism evidence="2 3">
    <name type="scientific">Cronartium quercuum f. sp. fusiforme G11</name>
    <dbReference type="NCBI Taxonomy" id="708437"/>
    <lineage>
        <taxon>Eukaryota</taxon>
        <taxon>Fungi</taxon>
        <taxon>Dikarya</taxon>
        <taxon>Basidiomycota</taxon>
        <taxon>Pucciniomycotina</taxon>
        <taxon>Pucciniomycetes</taxon>
        <taxon>Pucciniales</taxon>
        <taxon>Coleosporiaceae</taxon>
        <taxon>Cronartium</taxon>
    </lineage>
</organism>
<dbReference type="Proteomes" id="UP000886653">
    <property type="component" value="Unassembled WGS sequence"/>
</dbReference>
<gene>
    <name evidence="2" type="ORF">CROQUDRAFT_650531</name>
</gene>
<sequence>MCGSYDLAKAKLDRIPHAILVTIFTVLQSAIRCRFILLEDRFNNQLEPSLQWC</sequence>
<proteinExistence type="predicted"/>
<keyword evidence="1" id="KW-0472">Membrane</keyword>
<keyword evidence="1" id="KW-0812">Transmembrane</keyword>
<comment type="caution">
    <text evidence="2">The sequence shown here is derived from an EMBL/GenBank/DDBJ whole genome shotgun (WGS) entry which is preliminary data.</text>
</comment>
<dbReference type="EMBL" id="MU167210">
    <property type="protein sequence ID" value="KAG0151957.1"/>
    <property type="molecule type" value="Genomic_DNA"/>
</dbReference>
<reference evidence="2" key="1">
    <citation type="submission" date="2013-11" db="EMBL/GenBank/DDBJ databases">
        <title>Genome sequence of the fusiform rust pathogen reveals effectors for host alternation and coevolution with pine.</title>
        <authorList>
            <consortium name="DOE Joint Genome Institute"/>
            <person name="Smith K."/>
            <person name="Pendleton A."/>
            <person name="Kubisiak T."/>
            <person name="Anderson C."/>
            <person name="Salamov A."/>
            <person name="Aerts A."/>
            <person name="Riley R."/>
            <person name="Clum A."/>
            <person name="Lindquist E."/>
            <person name="Ence D."/>
            <person name="Campbell M."/>
            <person name="Kronenberg Z."/>
            <person name="Feau N."/>
            <person name="Dhillon B."/>
            <person name="Hamelin R."/>
            <person name="Burleigh J."/>
            <person name="Smith J."/>
            <person name="Yandell M."/>
            <person name="Nelson C."/>
            <person name="Grigoriev I."/>
            <person name="Davis J."/>
        </authorList>
    </citation>
    <scope>NUCLEOTIDE SEQUENCE</scope>
    <source>
        <strain evidence="2">G11</strain>
    </source>
</reference>